<evidence type="ECO:0000256" key="1">
    <source>
        <dbReference type="SAM" id="Phobius"/>
    </source>
</evidence>
<comment type="caution">
    <text evidence="2">The sequence shown here is derived from an EMBL/GenBank/DDBJ whole genome shotgun (WGS) entry which is preliminary data.</text>
</comment>
<reference evidence="2 3" key="1">
    <citation type="submission" date="2019-05" db="EMBL/GenBank/DDBJ databases">
        <title>Another draft genome of Portunus trituberculatus and its Hox gene families provides insights of decapod evolution.</title>
        <authorList>
            <person name="Jeong J.-H."/>
            <person name="Song I."/>
            <person name="Kim S."/>
            <person name="Choi T."/>
            <person name="Kim D."/>
            <person name="Ryu S."/>
            <person name="Kim W."/>
        </authorList>
    </citation>
    <scope>NUCLEOTIDE SEQUENCE [LARGE SCALE GENOMIC DNA]</scope>
    <source>
        <tissue evidence="2">Muscle</tissue>
    </source>
</reference>
<proteinExistence type="predicted"/>
<gene>
    <name evidence="2" type="ORF">E2C01_038847</name>
</gene>
<feature type="transmembrane region" description="Helical" evidence="1">
    <location>
        <begin position="38"/>
        <end position="59"/>
    </location>
</feature>
<keyword evidence="1" id="KW-0472">Membrane</keyword>
<name>A0A5B7FC07_PORTR</name>
<feature type="transmembrane region" description="Helical" evidence="1">
    <location>
        <begin position="91"/>
        <end position="111"/>
    </location>
</feature>
<sequence>MRSQYSENCSGVSISPVLGSVMKGAKSLKLLRINCPACALNPGTVVLLPAWCAMAAYILGGERERGRRFPSGSISCILSCRSLRSSLSFSASTFLAQFLLLAISSFILASRSRFASAFFFRRFSALLTFFSVAVGSSGPAVGLFTTGSTANPTLMAVSITPQPTRYGTQSPPLNLT</sequence>
<keyword evidence="3" id="KW-1185">Reference proteome</keyword>
<protein>
    <submittedName>
        <fullName evidence="2">Uncharacterized protein</fullName>
    </submittedName>
</protein>
<dbReference type="EMBL" id="VSRR010006600">
    <property type="protein sequence ID" value="MPC45160.1"/>
    <property type="molecule type" value="Genomic_DNA"/>
</dbReference>
<evidence type="ECO:0000313" key="2">
    <source>
        <dbReference type="EMBL" id="MPC45160.1"/>
    </source>
</evidence>
<feature type="transmembrane region" description="Helical" evidence="1">
    <location>
        <begin position="123"/>
        <end position="145"/>
    </location>
</feature>
<organism evidence="2 3">
    <name type="scientific">Portunus trituberculatus</name>
    <name type="common">Swimming crab</name>
    <name type="synonym">Neptunus trituberculatus</name>
    <dbReference type="NCBI Taxonomy" id="210409"/>
    <lineage>
        <taxon>Eukaryota</taxon>
        <taxon>Metazoa</taxon>
        <taxon>Ecdysozoa</taxon>
        <taxon>Arthropoda</taxon>
        <taxon>Crustacea</taxon>
        <taxon>Multicrustacea</taxon>
        <taxon>Malacostraca</taxon>
        <taxon>Eumalacostraca</taxon>
        <taxon>Eucarida</taxon>
        <taxon>Decapoda</taxon>
        <taxon>Pleocyemata</taxon>
        <taxon>Brachyura</taxon>
        <taxon>Eubrachyura</taxon>
        <taxon>Portunoidea</taxon>
        <taxon>Portunidae</taxon>
        <taxon>Portuninae</taxon>
        <taxon>Portunus</taxon>
    </lineage>
</organism>
<accession>A0A5B7FC07</accession>
<dbReference type="AlphaFoldDB" id="A0A5B7FC07"/>
<keyword evidence="1" id="KW-1133">Transmembrane helix</keyword>
<evidence type="ECO:0000313" key="3">
    <source>
        <dbReference type="Proteomes" id="UP000324222"/>
    </source>
</evidence>
<keyword evidence="1" id="KW-0812">Transmembrane</keyword>
<dbReference type="Proteomes" id="UP000324222">
    <property type="component" value="Unassembled WGS sequence"/>
</dbReference>